<comment type="caution">
    <text evidence="1">The sequence shown here is derived from an EMBL/GenBank/DDBJ whole genome shotgun (WGS) entry which is preliminary data.</text>
</comment>
<gene>
    <name evidence="1" type="ORF">PGQ11_008009</name>
</gene>
<reference evidence="1 2" key="1">
    <citation type="journal article" date="2024" name="IMA Fungus">
        <title>Apiospora arundinis, a panoply of carbohydrate-active enzymes and secondary metabolites.</title>
        <authorList>
            <person name="Sorensen T."/>
            <person name="Petersen C."/>
            <person name="Muurmann A.T."/>
            <person name="Christiansen J.V."/>
            <person name="Brundto M.L."/>
            <person name="Overgaard C.K."/>
            <person name="Boysen A.T."/>
            <person name="Wollenberg R.D."/>
            <person name="Larsen T.O."/>
            <person name="Sorensen J.L."/>
            <person name="Nielsen K.L."/>
            <person name="Sondergaard T.E."/>
        </authorList>
    </citation>
    <scope>NUCLEOTIDE SEQUENCE [LARGE SCALE GENOMIC DNA]</scope>
    <source>
        <strain evidence="1 2">AAU 773</strain>
    </source>
</reference>
<proteinExistence type="predicted"/>
<organism evidence="1 2">
    <name type="scientific">Apiospora arundinis</name>
    <dbReference type="NCBI Taxonomy" id="335852"/>
    <lineage>
        <taxon>Eukaryota</taxon>
        <taxon>Fungi</taxon>
        <taxon>Dikarya</taxon>
        <taxon>Ascomycota</taxon>
        <taxon>Pezizomycotina</taxon>
        <taxon>Sordariomycetes</taxon>
        <taxon>Xylariomycetidae</taxon>
        <taxon>Amphisphaeriales</taxon>
        <taxon>Apiosporaceae</taxon>
        <taxon>Apiospora</taxon>
    </lineage>
</organism>
<evidence type="ECO:0000313" key="1">
    <source>
        <dbReference type="EMBL" id="KAK8869431.1"/>
    </source>
</evidence>
<sequence length="106" mass="11965">MLTTVRGLLAGALSIFVHGLSIPALKLIYKFYGVQPLVEDAVKIKCVSIFIPTTVNAIVNGSQNYLVYNLFSRPAFNQCKLPLWYDRRRHPAHRLQLSTRLPGLQL</sequence>
<accession>A0ABR2IXZ6</accession>
<dbReference type="EMBL" id="JAPCWZ010000004">
    <property type="protein sequence ID" value="KAK8869431.1"/>
    <property type="molecule type" value="Genomic_DNA"/>
</dbReference>
<evidence type="ECO:0000313" key="2">
    <source>
        <dbReference type="Proteomes" id="UP001390339"/>
    </source>
</evidence>
<protein>
    <submittedName>
        <fullName evidence="1">Na(+)/H(+) antiporter</fullName>
    </submittedName>
</protein>
<keyword evidence="2" id="KW-1185">Reference proteome</keyword>
<dbReference type="Proteomes" id="UP001390339">
    <property type="component" value="Unassembled WGS sequence"/>
</dbReference>
<name>A0ABR2IXZ6_9PEZI</name>